<dbReference type="InterPro" id="IPR000772">
    <property type="entry name" value="Ricin_B_lectin"/>
</dbReference>
<dbReference type="SMART" id="SM00458">
    <property type="entry name" value="RICIN"/>
    <property type="match status" value="1"/>
</dbReference>
<reference evidence="2 3" key="1">
    <citation type="submission" date="2022-05" db="EMBL/GenBank/DDBJ databases">
        <authorList>
            <consortium name="Genoscope - CEA"/>
            <person name="William W."/>
        </authorList>
    </citation>
    <scope>NUCLEOTIDE SEQUENCE [LARGE SCALE GENOMIC DNA]</scope>
</reference>
<proteinExistence type="predicted"/>
<organism evidence="2 3">
    <name type="scientific">Porites lobata</name>
    <dbReference type="NCBI Taxonomy" id="104759"/>
    <lineage>
        <taxon>Eukaryota</taxon>
        <taxon>Metazoa</taxon>
        <taxon>Cnidaria</taxon>
        <taxon>Anthozoa</taxon>
        <taxon>Hexacorallia</taxon>
        <taxon>Scleractinia</taxon>
        <taxon>Fungiina</taxon>
        <taxon>Poritidae</taxon>
        <taxon>Porites</taxon>
    </lineage>
</organism>
<dbReference type="Proteomes" id="UP001159405">
    <property type="component" value="Unassembled WGS sequence"/>
</dbReference>
<accession>A0ABN8Q8Z8</accession>
<gene>
    <name evidence="2" type="ORF">PLOB_00003754</name>
</gene>
<comment type="caution">
    <text evidence="2">The sequence shown here is derived from an EMBL/GenBank/DDBJ whole genome shotgun (WGS) entry which is preliminary data.</text>
</comment>
<evidence type="ECO:0000313" key="3">
    <source>
        <dbReference type="Proteomes" id="UP001159405"/>
    </source>
</evidence>
<dbReference type="SUPFAM" id="SSF50370">
    <property type="entry name" value="Ricin B-like lectins"/>
    <property type="match status" value="1"/>
</dbReference>
<feature type="domain" description="Ricin B lectin" evidence="1">
    <location>
        <begin position="2"/>
        <end position="127"/>
    </location>
</feature>
<name>A0ABN8Q8Z8_9CNID</name>
<dbReference type="Pfam" id="PF00652">
    <property type="entry name" value="Ricin_B_lectin"/>
    <property type="match status" value="1"/>
</dbReference>
<dbReference type="EMBL" id="CALNXK010000114">
    <property type="protein sequence ID" value="CAH3159764.1"/>
    <property type="molecule type" value="Genomic_DNA"/>
</dbReference>
<dbReference type="CDD" id="cd00161">
    <property type="entry name" value="beta-trefoil_Ricin-like"/>
    <property type="match status" value="1"/>
</dbReference>
<evidence type="ECO:0000313" key="2">
    <source>
        <dbReference type="EMBL" id="CAH3159764.1"/>
    </source>
</evidence>
<dbReference type="PROSITE" id="PS50231">
    <property type="entry name" value="RICIN_B_LECTIN"/>
    <property type="match status" value="1"/>
</dbReference>
<evidence type="ECO:0000259" key="1">
    <source>
        <dbReference type="SMART" id="SM00458"/>
    </source>
</evidence>
<dbReference type="Gene3D" id="2.80.10.50">
    <property type="match status" value="1"/>
</dbReference>
<keyword evidence="3" id="KW-1185">Reference proteome</keyword>
<dbReference type="InterPro" id="IPR035992">
    <property type="entry name" value="Ricin_B-like_lectins"/>
</dbReference>
<sequence>MSDYFYIESQLNQLVLTIDGFRRDGLLVMYPPYGGANQLWKNGPNYTLVSKMGLVADVMYSHTEEGTNCIGYFPTGNPNQKWKYRNGQIVSLLSDLVIDITDGNENVSTPVRMWHDTGSLQQKWIYTAPD</sequence>
<protein>
    <recommendedName>
        <fullName evidence="1">Ricin B lectin domain-containing protein</fullName>
    </recommendedName>
</protein>